<dbReference type="PROSITE" id="PS00856">
    <property type="entry name" value="GUANYLATE_KINASE_1"/>
    <property type="match status" value="1"/>
</dbReference>
<dbReference type="SUPFAM" id="SSF52540">
    <property type="entry name" value="P-loop containing nucleoside triphosphate hydrolases"/>
    <property type="match status" value="1"/>
</dbReference>
<dbReference type="OrthoDB" id="9808150at2"/>
<keyword evidence="12" id="KW-1185">Reference proteome</keyword>
<keyword evidence="4 9" id="KW-0808">Transferase</keyword>
<dbReference type="PANTHER" id="PTHR23117:SF13">
    <property type="entry name" value="GUANYLATE KINASE"/>
    <property type="match status" value="1"/>
</dbReference>
<evidence type="ECO:0000256" key="7">
    <source>
        <dbReference type="ARBA" id="ARBA00022840"/>
    </source>
</evidence>
<reference evidence="11 12" key="1">
    <citation type="submission" date="2016-04" db="EMBL/GenBank/DDBJ databases">
        <title>Draft genome sequence of freshwater magnetotactic bacteria Magnetospirillum marisnigri SP-1 and Magnetospirillum moscoviense BB-1.</title>
        <authorList>
            <person name="Koziaeva V."/>
            <person name="Dziuba M.V."/>
            <person name="Ivanov T.M."/>
            <person name="Kuznetsov B."/>
            <person name="Grouzdev D.S."/>
        </authorList>
    </citation>
    <scope>NUCLEOTIDE SEQUENCE [LARGE SCALE GENOMIC DNA]</scope>
    <source>
        <strain evidence="11 12">BB-1</strain>
    </source>
</reference>
<comment type="subcellular location">
    <subcellularLocation>
        <location evidence="9">Cytoplasm</location>
    </subcellularLocation>
</comment>
<proteinExistence type="inferred from homology"/>
<comment type="function">
    <text evidence="9">Essential for recycling GMP and indirectly, cGMP.</text>
</comment>
<protein>
    <recommendedName>
        <fullName evidence="3 9">Guanylate kinase</fullName>
        <ecNumber evidence="2 9">2.7.4.8</ecNumber>
    </recommendedName>
    <alternativeName>
        <fullName evidence="8 9">GMP kinase</fullName>
    </alternativeName>
</protein>
<dbReference type="Pfam" id="PF00625">
    <property type="entry name" value="Guanylate_kin"/>
    <property type="match status" value="1"/>
</dbReference>
<evidence type="ECO:0000256" key="4">
    <source>
        <dbReference type="ARBA" id="ARBA00022679"/>
    </source>
</evidence>
<dbReference type="GO" id="GO:0004385">
    <property type="term" value="F:GMP kinase activity"/>
    <property type="evidence" value="ECO:0007669"/>
    <property type="project" value="UniProtKB-UniRule"/>
</dbReference>
<accession>A0A178M6Q1</accession>
<evidence type="ECO:0000256" key="5">
    <source>
        <dbReference type="ARBA" id="ARBA00022741"/>
    </source>
</evidence>
<evidence type="ECO:0000256" key="3">
    <source>
        <dbReference type="ARBA" id="ARBA00016296"/>
    </source>
</evidence>
<dbReference type="InterPro" id="IPR017665">
    <property type="entry name" value="Guanylate_kinase"/>
</dbReference>
<dbReference type="GO" id="GO:0005524">
    <property type="term" value="F:ATP binding"/>
    <property type="evidence" value="ECO:0007669"/>
    <property type="project" value="UniProtKB-UniRule"/>
</dbReference>
<evidence type="ECO:0000313" key="12">
    <source>
        <dbReference type="Proteomes" id="UP000078543"/>
    </source>
</evidence>
<evidence type="ECO:0000313" key="11">
    <source>
        <dbReference type="EMBL" id="OAN43907.1"/>
    </source>
</evidence>
<dbReference type="PROSITE" id="PS50052">
    <property type="entry name" value="GUANYLATE_KINASE_2"/>
    <property type="match status" value="1"/>
</dbReference>
<name>A0A178M6Q1_9PROT</name>
<dbReference type="InterPro" id="IPR027417">
    <property type="entry name" value="P-loop_NTPase"/>
</dbReference>
<dbReference type="InterPro" id="IPR020590">
    <property type="entry name" value="Guanylate_kinase_CS"/>
</dbReference>
<evidence type="ECO:0000256" key="8">
    <source>
        <dbReference type="ARBA" id="ARBA00030128"/>
    </source>
</evidence>
<dbReference type="Gene3D" id="3.30.63.10">
    <property type="entry name" value="Guanylate Kinase phosphate binding domain"/>
    <property type="match status" value="1"/>
</dbReference>
<dbReference type="Gene3D" id="3.40.50.300">
    <property type="entry name" value="P-loop containing nucleotide triphosphate hydrolases"/>
    <property type="match status" value="1"/>
</dbReference>
<dbReference type="RefSeq" id="WP_068504713.1">
    <property type="nucleotide sequence ID" value="NZ_LWQU01000203.1"/>
</dbReference>
<comment type="caution">
    <text evidence="11">The sequence shown here is derived from an EMBL/GenBank/DDBJ whole genome shotgun (WGS) entry which is preliminary data.</text>
</comment>
<dbReference type="HAMAP" id="MF_00328">
    <property type="entry name" value="Guanylate_kinase"/>
    <property type="match status" value="1"/>
</dbReference>
<keyword evidence="9" id="KW-0963">Cytoplasm</keyword>
<keyword evidence="7 9" id="KW-0067">ATP-binding</keyword>
<comment type="catalytic activity">
    <reaction evidence="9">
        <text>GMP + ATP = GDP + ADP</text>
        <dbReference type="Rhea" id="RHEA:20780"/>
        <dbReference type="ChEBI" id="CHEBI:30616"/>
        <dbReference type="ChEBI" id="CHEBI:58115"/>
        <dbReference type="ChEBI" id="CHEBI:58189"/>
        <dbReference type="ChEBI" id="CHEBI:456216"/>
        <dbReference type="EC" id="2.7.4.8"/>
    </reaction>
</comment>
<dbReference type="SMART" id="SM00072">
    <property type="entry name" value="GuKc"/>
    <property type="match status" value="1"/>
</dbReference>
<dbReference type="AlphaFoldDB" id="A0A178M6Q1"/>
<dbReference type="EC" id="2.7.4.8" evidence="2 9"/>
<dbReference type="FunFam" id="3.30.63.10:FF:000002">
    <property type="entry name" value="Guanylate kinase 1"/>
    <property type="match status" value="1"/>
</dbReference>
<dbReference type="InterPro" id="IPR008144">
    <property type="entry name" value="Guanylate_kin-like_dom"/>
</dbReference>
<gene>
    <name evidence="9" type="primary">gmk</name>
    <name evidence="11" type="ORF">A6A05_17810</name>
</gene>
<dbReference type="NCBIfam" id="TIGR03263">
    <property type="entry name" value="guanyl_kin"/>
    <property type="match status" value="1"/>
</dbReference>
<keyword evidence="6 9" id="KW-0418">Kinase</keyword>
<evidence type="ECO:0000256" key="1">
    <source>
        <dbReference type="ARBA" id="ARBA00005790"/>
    </source>
</evidence>
<evidence type="ECO:0000259" key="10">
    <source>
        <dbReference type="PROSITE" id="PS50052"/>
    </source>
</evidence>
<dbReference type="PANTHER" id="PTHR23117">
    <property type="entry name" value="GUANYLATE KINASE-RELATED"/>
    <property type="match status" value="1"/>
</dbReference>
<organism evidence="11 12">
    <name type="scientific">Magnetospirillum moscoviense</name>
    <dbReference type="NCBI Taxonomy" id="1437059"/>
    <lineage>
        <taxon>Bacteria</taxon>
        <taxon>Pseudomonadati</taxon>
        <taxon>Pseudomonadota</taxon>
        <taxon>Alphaproteobacteria</taxon>
        <taxon>Rhodospirillales</taxon>
        <taxon>Rhodospirillaceae</taxon>
        <taxon>Magnetospirillum</taxon>
    </lineage>
</organism>
<keyword evidence="5 9" id="KW-0547">Nucleotide-binding</keyword>
<feature type="binding site" evidence="9">
    <location>
        <begin position="23"/>
        <end position="30"/>
    </location>
    <ligand>
        <name>ATP</name>
        <dbReference type="ChEBI" id="CHEBI:30616"/>
    </ligand>
</feature>
<dbReference type="CDD" id="cd00071">
    <property type="entry name" value="GMPK"/>
    <property type="match status" value="1"/>
</dbReference>
<comment type="similarity">
    <text evidence="1 9">Belongs to the guanylate kinase family.</text>
</comment>
<sequence>MTATPPANLPTVARRGLMLVLSSPSGAGKSTIARALLDRDPDIAMSVSCTTRAPRPGEVDGKDYHFVTVETFQQMVAAGQFLEHARVFDNYYGTPRQPVEDALASGRDVLFDIDWQGTQQLGQNARSDLVTVFILPPSVEELERRLRGRAQDTEEVVRKRMAKAGDEMSHWFEYDYILLNTEVDRSIARVQAILDSERLKRDRQVGMAAFVNNLRGEG</sequence>
<dbReference type="STRING" id="1437059.A6A05_17810"/>
<dbReference type="EMBL" id="LWQU01000203">
    <property type="protein sequence ID" value="OAN43907.1"/>
    <property type="molecule type" value="Genomic_DNA"/>
</dbReference>
<dbReference type="InterPro" id="IPR008145">
    <property type="entry name" value="GK/Ca_channel_bsu"/>
</dbReference>
<dbReference type="GO" id="GO:0005829">
    <property type="term" value="C:cytosol"/>
    <property type="evidence" value="ECO:0007669"/>
    <property type="project" value="TreeGrafter"/>
</dbReference>
<evidence type="ECO:0000256" key="6">
    <source>
        <dbReference type="ARBA" id="ARBA00022777"/>
    </source>
</evidence>
<dbReference type="Proteomes" id="UP000078543">
    <property type="component" value="Unassembled WGS sequence"/>
</dbReference>
<evidence type="ECO:0000256" key="2">
    <source>
        <dbReference type="ARBA" id="ARBA00012961"/>
    </source>
</evidence>
<feature type="domain" description="Guanylate kinase-like" evidence="10">
    <location>
        <begin position="16"/>
        <end position="195"/>
    </location>
</feature>
<evidence type="ECO:0000256" key="9">
    <source>
        <dbReference type="HAMAP-Rule" id="MF_00328"/>
    </source>
</evidence>